<evidence type="ECO:0000256" key="5">
    <source>
        <dbReference type="ARBA" id="ARBA00022989"/>
    </source>
</evidence>
<evidence type="ECO:0000313" key="11">
    <source>
        <dbReference type="Proteomes" id="UP001223978"/>
    </source>
</evidence>
<evidence type="ECO:0000256" key="2">
    <source>
        <dbReference type="ARBA" id="ARBA00022475"/>
    </source>
</evidence>
<feature type="transmembrane region" description="Helical" evidence="8">
    <location>
        <begin position="142"/>
        <end position="162"/>
    </location>
</feature>
<accession>A0ABT6S4R4</accession>
<dbReference type="GO" id="GO:0006508">
    <property type="term" value="P:proteolysis"/>
    <property type="evidence" value="ECO:0007669"/>
    <property type="project" value="UniProtKB-KW"/>
</dbReference>
<dbReference type="PANTHER" id="PTHR43066:SF26">
    <property type="entry name" value="RHOMBOID PROTEASE GLPG"/>
    <property type="match status" value="1"/>
</dbReference>
<dbReference type="Gene3D" id="1.20.1540.10">
    <property type="entry name" value="Rhomboid-like"/>
    <property type="match status" value="1"/>
</dbReference>
<evidence type="ECO:0000256" key="8">
    <source>
        <dbReference type="SAM" id="Phobius"/>
    </source>
</evidence>
<feature type="transmembrane region" description="Helical" evidence="8">
    <location>
        <begin position="40"/>
        <end position="62"/>
    </location>
</feature>
<evidence type="ECO:0000256" key="4">
    <source>
        <dbReference type="ARBA" id="ARBA00022692"/>
    </source>
</evidence>
<dbReference type="EMBL" id="JASCIQ010000003">
    <property type="protein sequence ID" value="MDI3403075.1"/>
    <property type="molecule type" value="Genomic_DNA"/>
</dbReference>
<feature type="compositionally biased region" description="Basic and acidic residues" evidence="7">
    <location>
        <begin position="1"/>
        <end position="19"/>
    </location>
</feature>
<keyword evidence="3" id="KW-0997">Cell inner membrane</keyword>
<feature type="transmembrane region" description="Helical" evidence="8">
    <location>
        <begin position="117"/>
        <end position="135"/>
    </location>
</feature>
<keyword evidence="5 8" id="KW-1133">Transmembrane helix</keyword>
<proteinExistence type="predicted"/>
<feature type="transmembrane region" description="Helical" evidence="8">
    <location>
        <begin position="233"/>
        <end position="251"/>
    </location>
</feature>
<dbReference type="GO" id="GO:0008233">
    <property type="term" value="F:peptidase activity"/>
    <property type="evidence" value="ECO:0007669"/>
    <property type="project" value="UniProtKB-KW"/>
</dbReference>
<organism evidence="10 11">
    <name type="scientific">Streptomyces cavernicola</name>
    <dbReference type="NCBI Taxonomy" id="3043613"/>
    <lineage>
        <taxon>Bacteria</taxon>
        <taxon>Bacillati</taxon>
        <taxon>Actinomycetota</taxon>
        <taxon>Actinomycetes</taxon>
        <taxon>Kitasatosporales</taxon>
        <taxon>Streptomycetaceae</taxon>
        <taxon>Streptomyces</taxon>
    </lineage>
</organism>
<keyword evidence="2" id="KW-1003">Cell membrane</keyword>
<evidence type="ECO:0000256" key="3">
    <source>
        <dbReference type="ARBA" id="ARBA00022519"/>
    </source>
</evidence>
<dbReference type="PANTHER" id="PTHR43066">
    <property type="entry name" value="RHOMBOID-RELATED PROTEIN"/>
    <property type="match status" value="1"/>
</dbReference>
<feature type="transmembrane region" description="Helical" evidence="8">
    <location>
        <begin position="199"/>
        <end position="221"/>
    </location>
</feature>
<dbReference type="Pfam" id="PF01694">
    <property type="entry name" value="Rhomboid"/>
    <property type="match status" value="1"/>
</dbReference>
<keyword evidence="4 8" id="KW-0812">Transmembrane</keyword>
<evidence type="ECO:0000259" key="9">
    <source>
        <dbReference type="Pfam" id="PF01694"/>
    </source>
</evidence>
<evidence type="ECO:0000256" key="6">
    <source>
        <dbReference type="ARBA" id="ARBA00023136"/>
    </source>
</evidence>
<protein>
    <submittedName>
        <fullName evidence="10">Rhomboid family intramembrane serine protease</fullName>
        <ecNumber evidence="10">3.4.21.-</ecNumber>
    </submittedName>
</protein>
<dbReference type="InterPro" id="IPR022764">
    <property type="entry name" value="Peptidase_S54_rhomboid_dom"/>
</dbReference>
<keyword evidence="10" id="KW-0645">Protease</keyword>
<feature type="region of interest" description="Disordered" evidence="7">
    <location>
        <begin position="1"/>
        <end position="32"/>
    </location>
</feature>
<dbReference type="InterPro" id="IPR035952">
    <property type="entry name" value="Rhomboid-like_sf"/>
</dbReference>
<comment type="caution">
    <text evidence="10">The sequence shown here is derived from an EMBL/GenBank/DDBJ whole genome shotgun (WGS) entry which is preliminary data.</text>
</comment>
<dbReference type="EC" id="3.4.21.-" evidence="10"/>
<feature type="domain" description="Peptidase S54 rhomboid" evidence="9">
    <location>
        <begin position="109"/>
        <end position="253"/>
    </location>
</feature>
<evidence type="ECO:0000256" key="7">
    <source>
        <dbReference type="SAM" id="MobiDB-lite"/>
    </source>
</evidence>
<evidence type="ECO:0000256" key="1">
    <source>
        <dbReference type="ARBA" id="ARBA00004141"/>
    </source>
</evidence>
<evidence type="ECO:0000313" key="10">
    <source>
        <dbReference type="EMBL" id="MDI3403075.1"/>
    </source>
</evidence>
<keyword evidence="10" id="KW-0378">Hydrolase</keyword>
<sequence>MNQHKDRNKDRNKDRSKDQHKNRHRNRSDPSPAAKALKELLLGHGPVVTYALVALCCAVFVLSPASGLNPVYGTGSDELLAAQRGYFQRWGVIPAELLTGDPRAALTPLTALFVHGSWLHLLGNVLFLCVFGVMVEERMGHLQFALFYLGCGALALCAYAMANPDSQQTLVGASGAISAVLGAFLRLFPKARVTSLFPFLFFVPLRFPAWIVLPFWVALQWLAAQRDSGGPGVAYLAHLVGFSLGFVYAWVRYPRTARLGGTATATEGDSQP</sequence>
<dbReference type="Proteomes" id="UP001223978">
    <property type="component" value="Unassembled WGS sequence"/>
</dbReference>
<keyword evidence="11" id="KW-1185">Reference proteome</keyword>
<dbReference type="RefSeq" id="WP_282541014.1">
    <property type="nucleotide sequence ID" value="NZ_JASCIQ010000003.1"/>
</dbReference>
<dbReference type="SUPFAM" id="SSF144091">
    <property type="entry name" value="Rhomboid-like"/>
    <property type="match status" value="1"/>
</dbReference>
<feature type="transmembrane region" description="Helical" evidence="8">
    <location>
        <begin position="168"/>
        <end position="187"/>
    </location>
</feature>
<reference evidence="10 11" key="1">
    <citation type="submission" date="2023-05" db="EMBL/GenBank/DDBJ databases">
        <title>Draft genome sequence of Streptomyces sp. B-S-A6 isolated from a cave soil in Thailand.</title>
        <authorList>
            <person name="Chamroensaksri N."/>
            <person name="Muangham S."/>
        </authorList>
    </citation>
    <scope>NUCLEOTIDE SEQUENCE [LARGE SCALE GENOMIC DNA]</scope>
    <source>
        <strain evidence="10 11">B-S-A6</strain>
    </source>
</reference>
<gene>
    <name evidence="10" type="ORF">QIS96_04440</name>
</gene>
<comment type="subcellular location">
    <subcellularLocation>
        <location evidence="1">Membrane</location>
        <topology evidence="1">Multi-pass membrane protein</topology>
    </subcellularLocation>
</comment>
<name>A0ABT6S4R4_9ACTN</name>
<keyword evidence="6 8" id="KW-0472">Membrane</keyword>